<protein>
    <recommendedName>
        <fullName evidence="10">Thiamine pyrimidine synthase</fullName>
    </recommendedName>
</protein>
<dbReference type="InterPro" id="IPR015168">
    <property type="entry name" value="SsuA/THI5"/>
</dbReference>
<comment type="caution">
    <text evidence="13">The sequence shown here is derived from an EMBL/GenBank/DDBJ whole genome shotgun (WGS) entry which is preliminary data.</text>
</comment>
<keyword evidence="9" id="KW-0408">Iron</keyword>
<evidence type="ECO:0000256" key="5">
    <source>
        <dbReference type="ARBA" id="ARBA00022679"/>
    </source>
</evidence>
<evidence type="ECO:0000256" key="1">
    <source>
        <dbReference type="ARBA" id="ARBA00003469"/>
    </source>
</evidence>
<dbReference type="PANTHER" id="PTHR31528:SF1">
    <property type="entry name" value="4-AMINO-5-HYDROXYMETHYL-2-METHYLPYRIMIDINE PHOSPHATE SYNTHASE THI11-RELATED"/>
    <property type="match status" value="1"/>
</dbReference>
<gene>
    <name evidence="13" type="ORF">ACFFP1_03095</name>
</gene>
<keyword evidence="14" id="KW-1185">Reference proteome</keyword>
<dbReference type="RefSeq" id="WP_234748812.1">
    <property type="nucleotide sequence ID" value="NZ_BAAAWN010000001.1"/>
</dbReference>
<evidence type="ECO:0000256" key="11">
    <source>
        <dbReference type="ARBA" id="ARBA00048179"/>
    </source>
</evidence>
<comment type="function">
    <text evidence="1">Responsible for the formation of the pyrimidine heterocycle in the thiamine biosynthesis pathway. Catalyzes the formation of hydroxymethylpyrimidine phosphate (HMP-P) from histidine and pyridoxal phosphate (PLP). The protein uses PLP and the active site histidine to form HMP-P, generating an inactive enzyme. The enzyme can only undergo a single turnover, which suggests it is a suicide enzyme.</text>
</comment>
<evidence type="ECO:0000256" key="3">
    <source>
        <dbReference type="ARBA" id="ARBA00009406"/>
    </source>
</evidence>
<keyword evidence="5" id="KW-0808">Transferase</keyword>
<comment type="subunit">
    <text evidence="4">Homodimer.</text>
</comment>
<name>A0ABV5XWX4_ARTRM</name>
<dbReference type="SUPFAM" id="SSF53850">
    <property type="entry name" value="Periplasmic binding protein-like II"/>
    <property type="match status" value="1"/>
</dbReference>
<keyword evidence="7" id="KW-0663">Pyridoxal phosphate</keyword>
<evidence type="ECO:0000259" key="12">
    <source>
        <dbReference type="Pfam" id="PF09084"/>
    </source>
</evidence>
<dbReference type="InterPro" id="IPR006311">
    <property type="entry name" value="TAT_signal"/>
</dbReference>
<dbReference type="PANTHER" id="PTHR31528">
    <property type="entry name" value="4-AMINO-5-HYDROXYMETHYL-2-METHYLPYRIMIDINE PHOSPHATE SYNTHASE THI11-RELATED"/>
    <property type="match status" value="1"/>
</dbReference>
<dbReference type="EMBL" id="JBHMBC010000007">
    <property type="protein sequence ID" value="MFB9818482.1"/>
    <property type="molecule type" value="Genomic_DNA"/>
</dbReference>
<evidence type="ECO:0000313" key="13">
    <source>
        <dbReference type="EMBL" id="MFB9818482.1"/>
    </source>
</evidence>
<organism evidence="13 14">
    <name type="scientific">Arthrobacter ramosus</name>
    <dbReference type="NCBI Taxonomy" id="1672"/>
    <lineage>
        <taxon>Bacteria</taxon>
        <taxon>Bacillati</taxon>
        <taxon>Actinomycetota</taxon>
        <taxon>Actinomycetes</taxon>
        <taxon>Micrococcales</taxon>
        <taxon>Micrococcaceae</taxon>
        <taxon>Arthrobacter</taxon>
    </lineage>
</organism>
<sequence length="360" mass="37486">MSSSIQEQATARPSRRAVIAGISSLGLLALAGCGTGSAATSSGTPTAASFGTLEVQLSWLKNSEFAGEYFADSKGYYKAAGFEKVNLIAGGPGGASAETMVLSGKALVGTSSPVGVAPVILNEGAPLKIIGSTYQKNPFTIVSLAAKPITKPEDLIGKKIGVQAGVNETLFDALLKVNKIDAGKVTKVPVQYDPQPLTNGDVDGFFAYLTNEVLTLELGGHKTAVLPFADNGLPFIAESFVATEDAIKNKRAELKAFLAASIKGWKDAVADSAESARLAVEVYGKELGLSAAKEKGQAEAQNTKLIVSDETKANGLFTVSDALMAKNIEILKLAGYDTTADKIFDMSLLGEVYKENPGLK</sequence>
<dbReference type="Pfam" id="PF09084">
    <property type="entry name" value="NMT1"/>
    <property type="match status" value="1"/>
</dbReference>
<dbReference type="InterPro" id="IPR027939">
    <property type="entry name" value="NMT1/THI5"/>
</dbReference>
<feature type="domain" description="SsuA/THI5-like" evidence="12">
    <location>
        <begin position="62"/>
        <end position="273"/>
    </location>
</feature>
<comment type="catalytic activity">
    <reaction evidence="11">
        <text>N(6)-(pyridoxal phosphate)-L-lysyl-[4-amino-5-hydroxymethyl-2-methylpyrimidine phosphate synthase] + L-histidyl-[4-amino-5-hydroxymethyl-2-methylpyrimidine phosphate synthase] + 2 Fe(3+) + 4 H2O = L-lysyl-[4-amino-5-hydroxymethyl-2-methylpyrimidine phosphate synthase] + (2S)-2-amino-5-hydroxy-4-oxopentanoyl-[4-amino-5-hydroxymethyl-2-methylpyrimidine phosphate synthase] + 4-amino-2-methyl-5-(phosphooxymethyl)pyrimidine + 3-oxopropanoate + 2 Fe(2+) + 2 H(+)</text>
        <dbReference type="Rhea" id="RHEA:65756"/>
        <dbReference type="Rhea" id="RHEA-COMP:16892"/>
        <dbReference type="Rhea" id="RHEA-COMP:16893"/>
        <dbReference type="Rhea" id="RHEA-COMP:16894"/>
        <dbReference type="Rhea" id="RHEA-COMP:16895"/>
        <dbReference type="ChEBI" id="CHEBI:15377"/>
        <dbReference type="ChEBI" id="CHEBI:15378"/>
        <dbReference type="ChEBI" id="CHEBI:29033"/>
        <dbReference type="ChEBI" id="CHEBI:29034"/>
        <dbReference type="ChEBI" id="CHEBI:29969"/>
        <dbReference type="ChEBI" id="CHEBI:29979"/>
        <dbReference type="ChEBI" id="CHEBI:33190"/>
        <dbReference type="ChEBI" id="CHEBI:58354"/>
        <dbReference type="ChEBI" id="CHEBI:143915"/>
        <dbReference type="ChEBI" id="CHEBI:157692"/>
    </reaction>
    <physiologicalReaction direction="left-to-right" evidence="11">
        <dbReference type="Rhea" id="RHEA:65757"/>
    </physiologicalReaction>
</comment>
<dbReference type="PROSITE" id="PS51318">
    <property type="entry name" value="TAT"/>
    <property type="match status" value="1"/>
</dbReference>
<evidence type="ECO:0000256" key="8">
    <source>
        <dbReference type="ARBA" id="ARBA00022977"/>
    </source>
</evidence>
<evidence type="ECO:0000256" key="9">
    <source>
        <dbReference type="ARBA" id="ARBA00023004"/>
    </source>
</evidence>
<evidence type="ECO:0000313" key="14">
    <source>
        <dbReference type="Proteomes" id="UP001589702"/>
    </source>
</evidence>
<evidence type="ECO:0000256" key="7">
    <source>
        <dbReference type="ARBA" id="ARBA00022898"/>
    </source>
</evidence>
<dbReference type="Proteomes" id="UP001589702">
    <property type="component" value="Unassembled WGS sequence"/>
</dbReference>
<comment type="pathway">
    <text evidence="2">Cofactor biosynthesis; thiamine diphosphate biosynthesis.</text>
</comment>
<evidence type="ECO:0000256" key="4">
    <source>
        <dbReference type="ARBA" id="ARBA00011738"/>
    </source>
</evidence>
<evidence type="ECO:0000256" key="2">
    <source>
        <dbReference type="ARBA" id="ARBA00004948"/>
    </source>
</evidence>
<comment type="similarity">
    <text evidence="3">Belongs to the NMT1/THI5 family.</text>
</comment>
<proteinExistence type="inferred from homology"/>
<reference evidence="13 14" key="1">
    <citation type="submission" date="2024-09" db="EMBL/GenBank/DDBJ databases">
        <authorList>
            <person name="Sun Q."/>
            <person name="Mori K."/>
        </authorList>
    </citation>
    <scope>NUCLEOTIDE SEQUENCE [LARGE SCALE GENOMIC DNA]</scope>
    <source>
        <strain evidence="13 14">JCM 1334</strain>
    </source>
</reference>
<evidence type="ECO:0000256" key="6">
    <source>
        <dbReference type="ARBA" id="ARBA00022723"/>
    </source>
</evidence>
<keyword evidence="8" id="KW-0784">Thiamine biosynthesis</keyword>
<accession>A0ABV5XWX4</accession>
<keyword evidence="6" id="KW-0479">Metal-binding</keyword>
<dbReference type="Gene3D" id="3.40.190.10">
    <property type="entry name" value="Periplasmic binding protein-like II"/>
    <property type="match status" value="2"/>
</dbReference>
<evidence type="ECO:0000256" key="10">
    <source>
        <dbReference type="ARBA" id="ARBA00033171"/>
    </source>
</evidence>